<evidence type="ECO:0000313" key="3">
    <source>
        <dbReference type="EMBL" id="SDO21366.1"/>
    </source>
</evidence>
<evidence type="ECO:0000256" key="1">
    <source>
        <dbReference type="SAM" id="MobiDB-lite"/>
    </source>
</evidence>
<dbReference type="EMBL" id="LT629710">
    <property type="protein sequence ID" value="SDO21366.1"/>
    <property type="molecule type" value="Genomic_DNA"/>
</dbReference>
<feature type="transmembrane region" description="Helical" evidence="2">
    <location>
        <begin position="7"/>
        <end position="26"/>
    </location>
</feature>
<dbReference type="AlphaFoldDB" id="A0A1H0HQD5"/>
<keyword evidence="2" id="KW-0812">Transmembrane</keyword>
<protein>
    <submittedName>
        <fullName evidence="3">Uncharacterized protein</fullName>
    </submittedName>
</protein>
<feature type="compositionally biased region" description="Low complexity" evidence="1">
    <location>
        <begin position="169"/>
        <end position="189"/>
    </location>
</feature>
<feature type="region of interest" description="Disordered" evidence="1">
    <location>
        <begin position="155"/>
        <end position="212"/>
    </location>
</feature>
<gene>
    <name evidence="3" type="ORF">SAMN04515671_0168</name>
</gene>
<keyword evidence="2" id="KW-0472">Membrane</keyword>
<name>A0A1H0HQD5_9ACTN</name>
<dbReference type="Proteomes" id="UP000198741">
    <property type="component" value="Chromosome I"/>
</dbReference>
<evidence type="ECO:0000313" key="4">
    <source>
        <dbReference type="Proteomes" id="UP000198741"/>
    </source>
</evidence>
<organism evidence="3 4">
    <name type="scientific">Nakamurella panacisegetis</name>
    <dbReference type="NCBI Taxonomy" id="1090615"/>
    <lineage>
        <taxon>Bacteria</taxon>
        <taxon>Bacillati</taxon>
        <taxon>Actinomycetota</taxon>
        <taxon>Actinomycetes</taxon>
        <taxon>Nakamurellales</taxon>
        <taxon>Nakamurellaceae</taxon>
        <taxon>Nakamurella</taxon>
    </lineage>
</organism>
<dbReference type="STRING" id="1090615.SAMN04515671_0168"/>
<reference evidence="3 4" key="1">
    <citation type="submission" date="2016-10" db="EMBL/GenBank/DDBJ databases">
        <authorList>
            <person name="de Groot N.N."/>
        </authorList>
    </citation>
    <scope>NUCLEOTIDE SEQUENCE [LARGE SCALE GENOMIC DNA]</scope>
    <source>
        <strain evidence="4">P4-7,KCTC 19426,CECT 7604</strain>
    </source>
</reference>
<keyword evidence="2" id="KW-1133">Transmembrane helix</keyword>
<accession>A0A1H0HQD5</accession>
<evidence type="ECO:0000256" key="2">
    <source>
        <dbReference type="SAM" id="Phobius"/>
    </source>
</evidence>
<feature type="transmembrane region" description="Helical" evidence="2">
    <location>
        <begin position="112"/>
        <end position="133"/>
    </location>
</feature>
<sequence length="233" mass="23845">MVRLPVPLVAAGLLVVAAVGFGIWLWSVRSVTDPIDADPVDAYAVVMSSPSCASGAGNTVVELAVTPPVRSSVSACGHRVGERVAVQYLQGHPDQARLSGTTVAHADPAGRWLPIAILAAGLLAVIATVTLLVERRASRHAGSPARVTVAQLRAGASTPAVDPPPAGWTPRPAAATSAPAPPAASTEPADNPDVTSRVAMPGFPGATVQPFRPSEIAVDEDLFTHHGVEPPDR</sequence>
<keyword evidence="4" id="KW-1185">Reference proteome</keyword>
<proteinExistence type="predicted"/>